<comment type="caution">
    <text evidence="3">The sequence shown here is derived from an EMBL/GenBank/DDBJ whole genome shotgun (WGS) entry which is preliminary data.</text>
</comment>
<reference evidence="3 4" key="1">
    <citation type="submission" date="2017-11" db="EMBL/GenBank/DDBJ databases">
        <title>Genomic Encyclopedia of Archaeal and Bacterial Type Strains, Phase II (KMG-II): From Individual Species to Whole Genera.</title>
        <authorList>
            <person name="Goeker M."/>
        </authorList>
    </citation>
    <scope>NUCLEOTIDE SEQUENCE [LARGE SCALE GENOMIC DNA]</scope>
    <source>
        <strain evidence="3 4">DSM 27393</strain>
    </source>
</reference>
<organism evidence="3 4">
    <name type="scientific">Diaminobutyricimonas aerilata</name>
    <dbReference type="NCBI Taxonomy" id="1162967"/>
    <lineage>
        <taxon>Bacteria</taxon>
        <taxon>Bacillati</taxon>
        <taxon>Actinomycetota</taxon>
        <taxon>Actinomycetes</taxon>
        <taxon>Micrococcales</taxon>
        <taxon>Microbacteriaceae</taxon>
        <taxon>Diaminobutyricimonas</taxon>
    </lineage>
</organism>
<gene>
    <name evidence="3" type="ORF">CLV46_0885</name>
</gene>
<accession>A0A2M9CHE6</accession>
<dbReference type="EMBL" id="PGFF01000001">
    <property type="protein sequence ID" value="PJJ71341.1"/>
    <property type="molecule type" value="Genomic_DNA"/>
</dbReference>
<evidence type="ECO:0000313" key="3">
    <source>
        <dbReference type="EMBL" id="PJJ71341.1"/>
    </source>
</evidence>
<keyword evidence="1" id="KW-0472">Membrane</keyword>
<dbReference type="Pfam" id="PF20693">
    <property type="entry name" value="YobI-ATPase"/>
    <property type="match status" value="1"/>
</dbReference>
<dbReference type="InterPro" id="IPR048428">
    <property type="entry name" value="YobI-NTPase"/>
</dbReference>
<dbReference type="InterPro" id="IPR027417">
    <property type="entry name" value="P-loop_NTPase"/>
</dbReference>
<sequence>MIKRVKDYFKDRRARKVDSALRDEPVAPAWDLTALTPEFIETEHAQYAKAIAENLKKDDVLNIALSGNYGVGKSSILGRVAEDHDGRVVELSLSTLSPIDDSEVDDSVPAQARTPTNRIQQEIVKQLLYREEPKSARASRFRRIERFSWGREVVLALMGGVVVSLAFMILGWAGTIERTLRPLLELGLWVYPIIALLAAGAIVAARALLHGRIHIRQFSAGPAAVTLDEKSVSFFDQYLDEIVYFFETSKRDIVIFEDIDRFNDSHIFETLRSLNALLNASPQIKKPIRFIYAIKDSIFDRVSLEHEKRKVDVALLEITDPAQAEVVRANRTKFFNLVIPVVPFITHRSARNLTTQILRGIEHDVSPDLIDLAGRFVPDMRLLKNVRNEFIVFRDRIFAGDGEQLKLSETQLFAMMLYKSTHLSDFEVIRLGRSKLDKLYEISRTLVSQNIRRVERELRSARMEISRRTAAKQRASRLGKLLVSRIDLMLRAGSYQRPNGYYVLEGQAVEPVQFESLEFWRKLASDEGNPTAGWYNPHYSRQRIELSRSDISALVGDALDEDAWRQADDEAESEQVRELHEQLAFLRTSDMGELMSRPDFLVDYEGTSQSLADVAEKQLTKGLAFNLIRAGYIDRNFTLYTSTFHGDRVSPAATNFIIHHVERGIMDEQFVLTAEDAEAVIRERGARSLADPALFNIAILDYLLGTNSADADIMITALARFDADSTRFLESYLSSGASREALVNELTARSPRVLNYLVADVDLDDETRIALVSACLESLATKPKQTVTEKAKAFLAANYAQLPAIASTPLPAARAERIALLFKDAGLSLPDLSRTSDVLRPAFVKLGLYEMSLSNLQAAVGDEAGLGLDQLRATHRVDVYAKALAELRGYLDAVDGHAATNRAAERFHVVIGEVHEAAPDLLERFIEGVSDESRIADVEDVPEETWAVLAAHDKFPATFSNVTRYIERIGSVDLNLAVVLASAEEITEHEDADEGAKRSLATTLISTPSTIGAILRAKLAESLKLKKYIAASELPVESGDLYPELIARDVISGTVMTYEHLASADWATRERVIAVSPKFAEWLTPELVGADLAKLLASASVTDEAKRVIIENSDEYTSAGGAAGLVEIGKAARRLGIVLSFSVVEQMANHRIGKSEVLHHLVPYLNSTSDAELFGVLNSLGGDYGQLTRFGRDKPRVPNTADNLRLLESLKQRGIVTKVEDDRNPMKVHKRYGS</sequence>
<feature type="transmembrane region" description="Helical" evidence="1">
    <location>
        <begin position="188"/>
        <end position="209"/>
    </location>
</feature>
<proteinExistence type="predicted"/>
<dbReference type="Proteomes" id="UP000228758">
    <property type="component" value="Unassembled WGS sequence"/>
</dbReference>
<evidence type="ECO:0000313" key="4">
    <source>
        <dbReference type="Proteomes" id="UP000228758"/>
    </source>
</evidence>
<keyword evidence="4" id="KW-1185">Reference proteome</keyword>
<keyword evidence="1" id="KW-0812">Transmembrane</keyword>
<protein>
    <recommendedName>
        <fullName evidence="2">YobI-like P-loop NTPase domain-containing protein</fullName>
    </recommendedName>
</protein>
<name>A0A2M9CHE6_9MICO</name>
<evidence type="ECO:0000256" key="1">
    <source>
        <dbReference type="SAM" id="Phobius"/>
    </source>
</evidence>
<evidence type="ECO:0000259" key="2">
    <source>
        <dbReference type="Pfam" id="PF20693"/>
    </source>
</evidence>
<dbReference type="SUPFAM" id="SSF52540">
    <property type="entry name" value="P-loop containing nucleoside triphosphate hydrolases"/>
    <property type="match status" value="1"/>
</dbReference>
<keyword evidence="1" id="KW-1133">Transmembrane helix</keyword>
<dbReference type="AlphaFoldDB" id="A0A2M9CHE6"/>
<feature type="domain" description="YobI-like P-loop NTPase" evidence="2">
    <location>
        <begin position="47"/>
        <end position="437"/>
    </location>
</feature>
<feature type="transmembrane region" description="Helical" evidence="1">
    <location>
        <begin position="153"/>
        <end position="176"/>
    </location>
</feature>
<dbReference type="RefSeq" id="WP_245866504.1">
    <property type="nucleotide sequence ID" value="NZ_PGFF01000001.1"/>
</dbReference>